<dbReference type="Proteomes" id="UP000238479">
    <property type="component" value="Chromosome 2"/>
</dbReference>
<dbReference type="SUPFAM" id="SSF52058">
    <property type="entry name" value="L domain-like"/>
    <property type="match status" value="1"/>
</dbReference>
<reference evidence="2 3" key="1">
    <citation type="journal article" date="2018" name="Nat. Genet.">
        <title>The Rosa genome provides new insights in the design of modern roses.</title>
        <authorList>
            <person name="Bendahmane M."/>
        </authorList>
    </citation>
    <scope>NUCLEOTIDE SEQUENCE [LARGE SCALE GENOMIC DNA]</scope>
    <source>
        <strain evidence="3">cv. Old Blush</strain>
    </source>
</reference>
<dbReference type="InterPro" id="IPR032675">
    <property type="entry name" value="LRR_dom_sf"/>
</dbReference>
<protein>
    <submittedName>
        <fullName evidence="2">Putative leucine-rich repeat domain, L domain-containing protein</fullName>
    </submittedName>
</protein>
<dbReference type="Gene3D" id="3.80.10.10">
    <property type="entry name" value="Ribonuclease Inhibitor"/>
    <property type="match status" value="1"/>
</dbReference>
<comment type="caution">
    <text evidence="2">The sequence shown here is derived from an EMBL/GenBank/DDBJ whole genome shotgun (WGS) entry which is preliminary data.</text>
</comment>
<dbReference type="AlphaFoldDB" id="A0A2P6RN43"/>
<dbReference type="EMBL" id="PDCK01000040">
    <property type="protein sequence ID" value="PRQ47859.1"/>
    <property type="molecule type" value="Genomic_DNA"/>
</dbReference>
<dbReference type="PANTHER" id="PTHR36766">
    <property type="entry name" value="PLANT BROAD-SPECTRUM MILDEW RESISTANCE PROTEIN RPW8"/>
    <property type="match status" value="1"/>
</dbReference>
<dbReference type="PANTHER" id="PTHR36766:SF3">
    <property type="entry name" value="RPW8 DOMAIN-CONTAINING PROTEIN"/>
    <property type="match status" value="1"/>
</dbReference>
<sequence>MCSISQAFSNSSFQISYAFPNLEELNIDSDLVELSGDLSDLIELKKLSITHCHKLSALPEVIGNLIKLEVLRLKSCSDLVTFPASIKNLGKLQFLDISDCFSIKELPEDIGEISTLKKINMRQCSRLQDLPDSVYDLEQLEEVIFDEKTRDLWELFRLKIEIRVLKDEFNLDWLL</sequence>
<dbReference type="STRING" id="74649.A0A2P6RN43"/>
<gene>
    <name evidence="2" type="ORF">RchiOBHm_Chr2g0104321</name>
</gene>
<keyword evidence="3" id="KW-1185">Reference proteome</keyword>
<evidence type="ECO:0000256" key="1">
    <source>
        <dbReference type="ARBA" id="ARBA00022821"/>
    </source>
</evidence>
<evidence type="ECO:0000313" key="2">
    <source>
        <dbReference type="EMBL" id="PRQ47859.1"/>
    </source>
</evidence>
<dbReference type="OMA" id="ITNCHEI"/>
<evidence type="ECO:0000313" key="3">
    <source>
        <dbReference type="Proteomes" id="UP000238479"/>
    </source>
</evidence>
<name>A0A2P6RN43_ROSCH</name>
<dbReference type="GO" id="GO:0006952">
    <property type="term" value="P:defense response"/>
    <property type="evidence" value="ECO:0007669"/>
    <property type="project" value="UniProtKB-KW"/>
</dbReference>
<keyword evidence="1" id="KW-0611">Plant defense</keyword>
<dbReference type="Gramene" id="PRQ47859">
    <property type="protein sequence ID" value="PRQ47859"/>
    <property type="gene ID" value="RchiOBHm_Chr2g0104321"/>
</dbReference>
<accession>A0A2P6RN43</accession>
<organism evidence="2 3">
    <name type="scientific">Rosa chinensis</name>
    <name type="common">China rose</name>
    <dbReference type="NCBI Taxonomy" id="74649"/>
    <lineage>
        <taxon>Eukaryota</taxon>
        <taxon>Viridiplantae</taxon>
        <taxon>Streptophyta</taxon>
        <taxon>Embryophyta</taxon>
        <taxon>Tracheophyta</taxon>
        <taxon>Spermatophyta</taxon>
        <taxon>Magnoliopsida</taxon>
        <taxon>eudicotyledons</taxon>
        <taxon>Gunneridae</taxon>
        <taxon>Pentapetalae</taxon>
        <taxon>rosids</taxon>
        <taxon>fabids</taxon>
        <taxon>Rosales</taxon>
        <taxon>Rosaceae</taxon>
        <taxon>Rosoideae</taxon>
        <taxon>Rosoideae incertae sedis</taxon>
        <taxon>Rosa</taxon>
    </lineage>
</organism>
<proteinExistence type="predicted"/>